<dbReference type="PRINTS" id="PR00420">
    <property type="entry name" value="RNGMNOXGNASE"/>
</dbReference>
<name>A0A9N9UYX6_9HYPO</name>
<dbReference type="InterPro" id="IPR036188">
    <property type="entry name" value="FAD/NAD-bd_sf"/>
</dbReference>
<evidence type="ECO:0000313" key="8">
    <source>
        <dbReference type="EMBL" id="CAH0003184.1"/>
    </source>
</evidence>
<gene>
    <name evidence="8" type="ORF">CBYS24578_00011468</name>
</gene>
<dbReference type="SUPFAM" id="SSF51905">
    <property type="entry name" value="FAD/NAD(P)-binding domain"/>
    <property type="match status" value="1"/>
</dbReference>
<evidence type="ECO:0000256" key="1">
    <source>
        <dbReference type="ARBA" id="ARBA00001974"/>
    </source>
</evidence>
<protein>
    <recommendedName>
        <fullName evidence="7">FAD-binding domain-containing protein</fullName>
    </recommendedName>
</protein>
<dbReference type="GO" id="GO:0004497">
    <property type="term" value="F:monooxygenase activity"/>
    <property type="evidence" value="ECO:0007669"/>
    <property type="project" value="UniProtKB-KW"/>
</dbReference>
<evidence type="ECO:0000259" key="7">
    <source>
        <dbReference type="Pfam" id="PF01494"/>
    </source>
</evidence>
<dbReference type="PANTHER" id="PTHR47178">
    <property type="entry name" value="MONOOXYGENASE, FAD-BINDING"/>
    <property type="match status" value="1"/>
</dbReference>
<dbReference type="EMBL" id="CABFNO020001563">
    <property type="protein sequence ID" value="CAH0003184.1"/>
    <property type="molecule type" value="Genomic_DNA"/>
</dbReference>
<dbReference type="GO" id="GO:0071949">
    <property type="term" value="F:FAD binding"/>
    <property type="evidence" value="ECO:0007669"/>
    <property type="project" value="InterPro"/>
</dbReference>
<comment type="cofactor">
    <cofactor evidence="1">
        <name>FAD</name>
        <dbReference type="ChEBI" id="CHEBI:57692"/>
    </cofactor>
</comment>
<sequence>MEDEPILIIGAGICGLVLAQYLRKEKICFRIFERDNDLATRGVGWGLTLNWSLPALRSLLPEDLVLRLPETYVDRASVQAGAISTFPFFDLSTGERKFQTPKAPESQRIWVTRQKLRVLLATGIDIEWGKSFSKFDQGRGSVTAAFEDGSTATGRLLIACDGANSRARRQLFPNQNEMHRIPICLMGMKLELSHEKAQLIRNLDPFFLQGTSSENNSFIYISLLDAPQSKGDLTENTSTRYASHGPTTMGSWTVNTPSNAERIQLFQRISSTWGEPFLTIAKEVAADQELKSLELRDFPPPRGLRTNGRAVLMGDSFHAMAMYRGEGANHAIVDVLDFVESVGPKFRNEDVGCDSLIESLNAYERSVVERARTGVLASRQACLDAHNWSRITSESPLLTRREMKLQFDESNLSDVLYQGGKQCLVPPMSPYGVFSRTDIGG</sequence>
<dbReference type="Gene3D" id="3.50.50.60">
    <property type="entry name" value="FAD/NAD(P)-binding domain"/>
    <property type="match status" value="1"/>
</dbReference>
<keyword evidence="9" id="KW-1185">Reference proteome</keyword>
<evidence type="ECO:0000256" key="2">
    <source>
        <dbReference type="ARBA" id="ARBA00022630"/>
    </source>
</evidence>
<evidence type="ECO:0000313" key="9">
    <source>
        <dbReference type="Proteomes" id="UP000754883"/>
    </source>
</evidence>
<dbReference type="AlphaFoldDB" id="A0A9N9UYX6"/>
<dbReference type="OrthoDB" id="47494at2759"/>
<dbReference type="Pfam" id="PF01494">
    <property type="entry name" value="FAD_binding_3"/>
    <property type="match status" value="1"/>
</dbReference>
<keyword evidence="2" id="KW-0285">Flavoprotein</keyword>
<proteinExistence type="predicted"/>
<keyword evidence="6" id="KW-0812">Transmembrane</keyword>
<comment type="caution">
    <text evidence="8">The sequence shown here is derived from an EMBL/GenBank/DDBJ whole genome shotgun (WGS) entry which is preliminary data.</text>
</comment>
<dbReference type="Pfam" id="PF13450">
    <property type="entry name" value="NAD_binding_8"/>
    <property type="match status" value="1"/>
</dbReference>
<dbReference type="InterPro" id="IPR002938">
    <property type="entry name" value="FAD-bd"/>
</dbReference>
<organism evidence="8 9">
    <name type="scientific">Clonostachys byssicola</name>
    <dbReference type="NCBI Taxonomy" id="160290"/>
    <lineage>
        <taxon>Eukaryota</taxon>
        <taxon>Fungi</taxon>
        <taxon>Dikarya</taxon>
        <taxon>Ascomycota</taxon>
        <taxon>Pezizomycotina</taxon>
        <taxon>Sordariomycetes</taxon>
        <taxon>Hypocreomycetidae</taxon>
        <taxon>Hypocreales</taxon>
        <taxon>Bionectriaceae</taxon>
        <taxon>Clonostachys</taxon>
    </lineage>
</organism>
<keyword evidence="5" id="KW-0503">Monooxygenase</keyword>
<accession>A0A9N9UYX6</accession>
<keyword evidence="3" id="KW-0274">FAD</keyword>
<keyword evidence="4" id="KW-0560">Oxidoreductase</keyword>
<keyword evidence="6" id="KW-0472">Membrane</keyword>
<reference evidence="8 9" key="2">
    <citation type="submission" date="2021-10" db="EMBL/GenBank/DDBJ databases">
        <authorList>
            <person name="Piombo E."/>
        </authorList>
    </citation>
    <scope>NUCLEOTIDE SEQUENCE [LARGE SCALE GENOMIC DNA]</scope>
</reference>
<evidence type="ECO:0000256" key="5">
    <source>
        <dbReference type="ARBA" id="ARBA00023033"/>
    </source>
</evidence>
<dbReference type="PANTHER" id="PTHR47178:SF1">
    <property type="entry name" value="FAD-BINDING DOMAIN-CONTAINING PROTEIN-RELATED"/>
    <property type="match status" value="1"/>
</dbReference>
<evidence type="ECO:0000256" key="3">
    <source>
        <dbReference type="ARBA" id="ARBA00022827"/>
    </source>
</evidence>
<feature type="domain" description="FAD-binding" evidence="7">
    <location>
        <begin position="121"/>
        <end position="338"/>
    </location>
</feature>
<reference evidence="9" key="1">
    <citation type="submission" date="2019-06" db="EMBL/GenBank/DDBJ databases">
        <authorList>
            <person name="Broberg M."/>
        </authorList>
    </citation>
    <scope>NUCLEOTIDE SEQUENCE [LARGE SCALE GENOMIC DNA]</scope>
</reference>
<evidence type="ECO:0000256" key="6">
    <source>
        <dbReference type="SAM" id="Phobius"/>
    </source>
</evidence>
<feature type="non-terminal residue" evidence="8">
    <location>
        <position position="1"/>
    </location>
</feature>
<keyword evidence="6" id="KW-1133">Transmembrane helix</keyword>
<feature type="transmembrane region" description="Helical" evidence="6">
    <location>
        <begin position="6"/>
        <end position="22"/>
    </location>
</feature>
<dbReference type="Proteomes" id="UP000754883">
    <property type="component" value="Unassembled WGS sequence"/>
</dbReference>
<evidence type="ECO:0000256" key="4">
    <source>
        <dbReference type="ARBA" id="ARBA00023002"/>
    </source>
</evidence>